<sequence>MRSRDRESSTRPRECPVYPSGNNAPTLPELRDNCQAFSSDQIVTTNGDSRLVRGICDGILGWFASDDASSDGITLTWDPAVMTIVTNLNIPPLRTLVSCDEFPFGGAEEDGKWGAMYATRKRPPSANCVPQWQQTLQGNCNGILSTLYTNVPYFDRDSGSTTEDWKLWSKRTLKGQPPDERSTPGGREGDPTRLNGKTPAGPSATTSSANFTFALAYATSLSDTPDQWGMALNNFEMGTTTSTTASTRNRLQTSSHST</sequence>
<dbReference type="RefSeq" id="XP_033425145.1">
    <property type="nucleotide sequence ID" value="XM_033571830.1"/>
</dbReference>
<organism evidence="2 3">
    <name type="scientific">Aspergillus tanneri</name>
    <dbReference type="NCBI Taxonomy" id="1220188"/>
    <lineage>
        <taxon>Eukaryota</taxon>
        <taxon>Fungi</taxon>
        <taxon>Dikarya</taxon>
        <taxon>Ascomycota</taxon>
        <taxon>Pezizomycotina</taxon>
        <taxon>Eurotiomycetes</taxon>
        <taxon>Eurotiomycetidae</taxon>
        <taxon>Eurotiales</taxon>
        <taxon>Aspergillaceae</taxon>
        <taxon>Aspergillus</taxon>
        <taxon>Aspergillus subgen. Circumdati</taxon>
    </lineage>
</organism>
<name>A0A5M9MK55_9EURO</name>
<evidence type="ECO:0000313" key="3">
    <source>
        <dbReference type="Proteomes" id="UP000324241"/>
    </source>
</evidence>
<feature type="region of interest" description="Disordered" evidence="1">
    <location>
        <begin position="1"/>
        <end position="24"/>
    </location>
</feature>
<gene>
    <name evidence="2" type="ORF">ATNIH1004_007204</name>
</gene>
<evidence type="ECO:0000256" key="1">
    <source>
        <dbReference type="SAM" id="MobiDB-lite"/>
    </source>
</evidence>
<protein>
    <submittedName>
        <fullName evidence="2">Uncharacterized protein</fullName>
    </submittedName>
</protein>
<proteinExistence type="predicted"/>
<dbReference type="OrthoDB" id="73875at2759"/>
<reference evidence="2 3" key="1">
    <citation type="submission" date="2019-08" db="EMBL/GenBank/DDBJ databases">
        <title>The genome sequence of a newly discovered highly antifungal drug resistant Aspergillus species, Aspergillus tanneri NIH 1004.</title>
        <authorList>
            <person name="Mounaud S."/>
            <person name="Singh I."/>
            <person name="Joardar V."/>
            <person name="Pakala S."/>
            <person name="Pakala S."/>
            <person name="Venepally P."/>
            <person name="Chung J.K."/>
            <person name="Losada L."/>
            <person name="Nierman W.C."/>
        </authorList>
    </citation>
    <scope>NUCLEOTIDE SEQUENCE [LARGE SCALE GENOMIC DNA]</scope>
    <source>
        <strain evidence="2 3">NIH1004</strain>
    </source>
</reference>
<feature type="compositionally biased region" description="Basic and acidic residues" evidence="1">
    <location>
        <begin position="177"/>
        <end position="191"/>
    </location>
</feature>
<dbReference type="AlphaFoldDB" id="A0A5M9MK55"/>
<accession>A0A5M9MK55</accession>
<comment type="caution">
    <text evidence="2">The sequence shown here is derived from an EMBL/GenBank/DDBJ whole genome shotgun (WGS) entry which is preliminary data.</text>
</comment>
<evidence type="ECO:0000313" key="2">
    <source>
        <dbReference type="EMBL" id="KAA8645784.1"/>
    </source>
</evidence>
<feature type="region of interest" description="Disordered" evidence="1">
    <location>
        <begin position="168"/>
        <end position="207"/>
    </location>
</feature>
<dbReference type="EMBL" id="QUQM01000007">
    <property type="protein sequence ID" value="KAA8645784.1"/>
    <property type="molecule type" value="Genomic_DNA"/>
</dbReference>
<feature type="compositionally biased region" description="Basic and acidic residues" evidence="1">
    <location>
        <begin position="1"/>
        <end position="14"/>
    </location>
</feature>
<dbReference type="Proteomes" id="UP000324241">
    <property type="component" value="Unassembled WGS sequence"/>
</dbReference>
<dbReference type="VEuPathDB" id="FungiDB:EYZ11_005163"/>
<dbReference type="GeneID" id="54329906"/>